<proteinExistence type="predicted"/>
<dbReference type="InterPro" id="IPR052797">
    <property type="entry name" value="RegFact_GeneExpr_CellDeath"/>
</dbReference>
<dbReference type="InterPro" id="IPR035985">
    <property type="entry name" value="Ubiquitin-activating_enz"/>
</dbReference>
<dbReference type="SUPFAM" id="SSF69572">
    <property type="entry name" value="Activating enzymes of the ubiquitin-like proteins"/>
    <property type="match status" value="1"/>
</dbReference>
<dbReference type="PANTHER" id="PTHR33936:SF24">
    <property type="entry name" value="C2H2-TYPE DOMAIN-CONTAINING PROTEIN"/>
    <property type="match status" value="1"/>
</dbReference>
<feature type="compositionally biased region" description="Low complexity" evidence="1">
    <location>
        <begin position="503"/>
        <end position="514"/>
    </location>
</feature>
<organism evidence="3">
    <name type="scientific">Haemonchus placei</name>
    <name type="common">Barber's pole worm</name>
    <dbReference type="NCBI Taxonomy" id="6290"/>
    <lineage>
        <taxon>Eukaryota</taxon>
        <taxon>Metazoa</taxon>
        <taxon>Ecdysozoa</taxon>
        <taxon>Nematoda</taxon>
        <taxon>Chromadorea</taxon>
        <taxon>Rhabditida</taxon>
        <taxon>Rhabditina</taxon>
        <taxon>Rhabditomorpha</taxon>
        <taxon>Strongyloidea</taxon>
        <taxon>Trichostrongylidae</taxon>
        <taxon>Haemonchus</taxon>
    </lineage>
</organism>
<evidence type="ECO:0000259" key="2">
    <source>
        <dbReference type="PROSITE" id="PS00028"/>
    </source>
</evidence>
<feature type="region of interest" description="Disordered" evidence="1">
    <location>
        <begin position="418"/>
        <end position="535"/>
    </location>
</feature>
<dbReference type="InterPro" id="IPR013087">
    <property type="entry name" value="Znf_C2H2_type"/>
</dbReference>
<dbReference type="Pfam" id="PF08825">
    <property type="entry name" value="E2_bind"/>
    <property type="match status" value="1"/>
</dbReference>
<dbReference type="WBParaSite" id="HPLM_0001037301-mRNA-1">
    <property type="protein sequence ID" value="HPLM_0001037301-mRNA-1"/>
    <property type="gene ID" value="HPLM_0001037301"/>
</dbReference>
<feature type="compositionally biased region" description="Acidic residues" evidence="1">
    <location>
        <begin position="461"/>
        <end position="480"/>
    </location>
</feature>
<reference evidence="3" key="1">
    <citation type="submission" date="2016-04" db="UniProtKB">
        <authorList>
            <consortium name="WormBaseParasite"/>
        </authorList>
    </citation>
    <scope>IDENTIFICATION</scope>
</reference>
<dbReference type="GO" id="GO:0019781">
    <property type="term" value="F:NEDD8 activating enzyme activity"/>
    <property type="evidence" value="ECO:0007669"/>
    <property type="project" value="InterPro"/>
</dbReference>
<feature type="compositionally biased region" description="Acidic residues" evidence="1">
    <location>
        <begin position="429"/>
        <end position="449"/>
    </location>
</feature>
<dbReference type="PANTHER" id="PTHR33936">
    <property type="entry name" value="PROTEIN CBG17840"/>
    <property type="match status" value="1"/>
</dbReference>
<dbReference type="InterPro" id="IPR014929">
    <property type="entry name" value="E2-binding"/>
</dbReference>
<feature type="domain" description="C2H2-type" evidence="2">
    <location>
        <begin position="223"/>
        <end position="246"/>
    </location>
</feature>
<dbReference type="PROSITE" id="PS00028">
    <property type="entry name" value="ZINC_FINGER_C2H2_1"/>
    <property type="match status" value="1"/>
</dbReference>
<dbReference type="SMART" id="SM01181">
    <property type="entry name" value="E2_bind"/>
    <property type="match status" value="1"/>
</dbReference>
<dbReference type="AlphaFoldDB" id="A0A158QNG3"/>
<accession>A0A158QNG3</accession>
<protein>
    <submittedName>
        <fullName evidence="3">C2H2-type domain-containing protein</fullName>
    </submittedName>
</protein>
<dbReference type="Gene3D" id="3.40.50.720">
    <property type="entry name" value="NAD(P)-binding Rossmann-like Domain"/>
    <property type="match status" value="1"/>
</dbReference>
<name>A0A158QNG3_HAEPC</name>
<feature type="compositionally biased region" description="Basic residues" evidence="1">
    <location>
        <begin position="523"/>
        <end position="535"/>
    </location>
</feature>
<dbReference type="GO" id="GO:0045116">
    <property type="term" value="P:protein neddylation"/>
    <property type="evidence" value="ECO:0007669"/>
    <property type="project" value="InterPro"/>
</dbReference>
<feature type="compositionally biased region" description="Pro residues" evidence="1">
    <location>
        <begin position="201"/>
        <end position="210"/>
    </location>
</feature>
<sequence length="535" mass="60200">LTQGVLKRIIPAVASTNAVIAAACALEALKLATNIAKPIDNYLNFTDINGVYCGVVHLEKDPDCPTCSGGYVQMQCKEDDTLQDLIDKLVLKFHLKNPSIETGKEKLYMISELIPELKERSVLNLLRPLKELLSPGEDLLVADEVLSKYISAAFLANHLTKCRPEPRPDRKLLERPTRAVIEKQLEPSNDGSPRQLKQLPIRPPIMPPLPEQLSESEKGSVICPVPRCGGRFTNHDSLSYHCMIEHSELGAAGTPQDFAIRQYRFETKEEYKEWLYERCEETCTSFSTKTSMWSGYAMYRCNRAGTFKTSGTIRSGCTSKKTQSHCSAFLRTSEYTDGSVDVTCCFGHIFHELDPTALRLNERQCGVLRKAIEEQKCLTEISAQMRAEYPPTNRLHYTTSNDIRNLALRIGLPVHLKMKKPGNTAPEGNAEEVEDQENVEDDVVSEDALSESNSSEHTDSDIDEDELMMEPEEQEEEQEQDQQGQEEHETPFFGGQTEEGKRSSSPSPAPVSYSGEDSDSRPMRLRRTPRRFTNE</sequence>
<evidence type="ECO:0000313" key="3">
    <source>
        <dbReference type="WBParaSite" id="HPLM_0001037301-mRNA-1"/>
    </source>
</evidence>
<dbReference type="Gene3D" id="3.10.290.20">
    <property type="entry name" value="Ubiquitin-like 2 activating enzyme e1b. Chain: B, domain 3"/>
    <property type="match status" value="1"/>
</dbReference>
<evidence type="ECO:0000256" key="1">
    <source>
        <dbReference type="SAM" id="MobiDB-lite"/>
    </source>
</evidence>
<feature type="region of interest" description="Disordered" evidence="1">
    <location>
        <begin position="181"/>
        <end position="213"/>
    </location>
</feature>
<dbReference type="OMA" id="MIEHSEL"/>